<dbReference type="OrthoDB" id="10014409at2759"/>
<evidence type="ECO:0000313" key="3">
    <source>
        <dbReference type="EMBL" id="CAF0817846.1"/>
    </source>
</evidence>
<keyword evidence="1" id="KW-0472">Membrane</keyword>
<proteinExistence type="predicted"/>
<feature type="transmembrane region" description="Helical" evidence="1">
    <location>
        <begin position="55"/>
        <end position="77"/>
    </location>
</feature>
<keyword evidence="1" id="KW-1133">Transmembrane helix</keyword>
<dbReference type="Proteomes" id="UP000663879">
    <property type="component" value="Unassembled WGS sequence"/>
</dbReference>
<dbReference type="Pfam" id="PF00078">
    <property type="entry name" value="RVT_1"/>
    <property type="match status" value="1"/>
</dbReference>
<dbReference type="InterPro" id="IPR000477">
    <property type="entry name" value="RT_dom"/>
</dbReference>
<evidence type="ECO:0000256" key="1">
    <source>
        <dbReference type="SAM" id="Phobius"/>
    </source>
</evidence>
<evidence type="ECO:0000259" key="2">
    <source>
        <dbReference type="Pfam" id="PF00078"/>
    </source>
</evidence>
<sequence length="317" mass="37365">MNRQQQLLANNAPSVGFDFETCELFYVQISNDFSYSIKLGLEKERVFVQSYLNGFQIILIILVLELKIGFQIGLFFLNNILYADDIVLIANNSQELNQLLKFTEEYGIKHELKFNPNKTNYMIMFSKQLKQNGEDEKIIFQNEDVKRVIMMKYLGIWVDETFNNRSHFDCRTKLFTLEYFNLKKCGITSDILNTDIKLCFYKTAINIDKLEEKKCKTKLRFLIKLCEFDLTRNLIQAFESDENICMDSKSLFNEILKLTWLKIITELIYSSKSILENLELKRKDESKDDLVYNVKPCLEHTGDQRRGGLKQLLKITY</sequence>
<dbReference type="AlphaFoldDB" id="A0A813TXL8"/>
<keyword evidence="1" id="KW-0812">Transmembrane</keyword>
<comment type="caution">
    <text evidence="3">The sequence shown here is derived from an EMBL/GenBank/DDBJ whole genome shotgun (WGS) entry which is preliminary data.</text>
</comment>
<dbReference type="EMBL" id="CAJNOC010000924">
    <property type="protein sequence ID" value="CAF0817846.1"/>
    <property type="molecule type" value="Genomic_DNA"/>
</dbReference>
<evidence type="ECO:0000313" key="4">
    <source>
        <dbReference type="Proteomes" id="UP000663879"/>
    </source>
</evidence>
<keyword evidence="4" id="KW-1185">Reference proteome</keyword>
<gene>
    <name evidence="3" type="ORF">OXX778_LOCUS7305</name>
</gene>
<accession>A0A813TXL8</accession>
<feature type="domain" description="Reverse transcriptase" evidence="2">
    <location>
        <begin position="78"/>
        <end position="156"/>
    </location>
</feature>
<reference evidence="3" key="1">
    <citation type="submission" date="2021-02" db="EMBL/GenBank/DDBJ databases">
        <authorList>
            <person name="Nowell W R."/>
        </authorList>
    </citation>
    <scope>NUCLEOTIDE SEQUENCE</scope>
    <source>
        <strain evidence="3">Ploen Becks lab</strain>
    </source>
</reference>
<organism evidence="3 4">
    <name type="scientific">Brachionus calyciflorus</name>
    <dbReference type="NCBI Taxonomy" id="104777"/>
    <lineage>
        <taxon>Eukaryota</taxon>
        <taxon>Metazoa</taxon>
        <taxon>Spiralia</taxon>
        <taxon>Gnathifera</taxon>
        <taxon>Rotifera</taxon>
        <taxon>Eurotatoria</taxon>
        <taxon>Monogononta</taxon>
        <taxon>Pseudotrocha</taxon>
        <taxon>Ploima</taxon>
        <taxon>Brachionidae</taxon>
        <taxon>Brachionus</taxon>
    </lineage>
</organism>
<protein>
    <recommendedName>
        <fullName evidence="2">Reverse transcriptase domain-containing protein</fullName>
    </recommendedName>
</protein>
<name>A0A813TXL8_9BILA</name>